<dbReference type="PATRIC" id="fig|220754.4.peg.167"/>
<evidence type="ECO:0000256" key="1">
    <source>
        <dbReference type="SAM" id="Phobius"/>
    </source>
</evidence>
<evidence type="ECO:0008006" key="4">
    <source>
        <dbReference type="Google" id="ProtNLM"/>
    </source>
</evidence>
<keyword evidence="1" id="KW-0472">Membrane</keyword>
<keyword evidence="1" id="KW-1133">Transmembrane helix</keyword>
<feature type="transmembrane region" description="Helical" evidence="1">
    <location>
        <begin position="14"/>
        <end position="36"/>
    </location>
</feature>
<name>A0A0C2RRE2_9BACL</name>
<dbReference type="Proteomes" id="UP000031972">
    <property type="component" value="Unassembled WGS sequence"/>
</dbReference>
<dbReference type="AlphaFoldDB" id="A0A0C2RRE2"/>
<keyword evidence="1" id="KW-0812">Transmembrane</keyword>
<dbReference type="Pfam" id="PF10694">
    <property type="entry name" value="DUF2500"/>
    <property type="match status" value="1"/>
</dbReference>
<evidence type="ECO:0000313" key="3">
    <source>
        <dbReference type="Proteomes" id="UP000031972"/>
    </source>
</evidence>
<evidence type="ECO:0000313" key="2">
    <source>
        <dbReference type="EMBL" id="KIL52835.1"/>
    </source>
</evidence>
<dbReference type="RefSeq" id="WP_052476627.1">
    <property type="nucleotide sequence ID" value="NZ_JXRR01000001.1"/>
</dbReference>
<organism evidence="2 3">
    <name type="scientific">Jeotgalibacillus campisalis</name>
    <dbReference type="NCBI Taxonomy" id="220754"/>
    <lineage>
        <taxon>Bacteria</taxon>
        <taxon>Bacillati</taxon>
        <taxon>Bacillota</taxon>
        <taxon>Bacilli</taxon>
        <taxon>Bacillales</taxon>
        <taxon>Caryophanaceae</taxon>
        <taxon>Jeotgalibacillus</taxon>
    </lineage>
</organism>
<protein>
    <recommendedName>
        <fullName evidence="4">DUF2500 domain-containing protein</fullName>
    </recommendedName>
</protein>
<accession>A0A0C2RRE2</accession>
<reference evidence="2 3" key="1">
    <citation type="submission" date="2015-01" db="EMBL/GenBank/DDBJ databases">
        <title>Jeotgalibacillus campisalis genome sequencing.</title>
        <authorList>
            <person name="Goh K.M."/>
            <person name="Chan K.-G."/>
            <person name="Yaakop A.S."/>
            <person name="Ee R."/>
            <person name="Gan H.M."/>
            <person name="Chan C.S."/>
        </authorList>
    </citation>
    <scope>NUCLEOTIDE SEQUENCE [LARGE SCALE GENOMIC DNA]</scope>
    <source>
        <strain evidence="2 3">SF-57</strain>
    </source>
</reference>
<dbReference type="EMBL" id="JXRR01000001">
    <property type="protein sequence ID" value="KIL52835.1"/>
    <property type="molecule type" value="Genomic_DNA"/>
</dbReference>
<dbReference type="InterPro" id="IPR019635">
    <property type="entry name" value="DUF2500"/>
</dbReference>
<dbReference type="Gene3D" id="2.40.50.660">
    <property type="match status" value="1"/>
</dbReference>
<sequence length="129" mass="14633">MNTMLQFSSSPSNFMLTGVPIFIAIVFIIVFGIIIYTSIKGVSVWSSNNRAPRVQEEALVLSKRTENRSVGGNQHPRTTSYYYITFEFINGTRKEFEVKGNEFGLLAEGDKGSLDYQGTRFHKFMRESS</sequence>
<comment type="caution">
    <text evidence="2">The sequence shown here is derived from an EMBL/GenBank/DDBJ whole genome shotgun (WGS) entry which is preliminary data.</text>
</comment>
<gene>
    <name evidence="2" type="ORF">KR50_01640</name>
</gene>
<proteinExistence type="predicted"/>
<keyword evidence="3" id="KW-1185">Reference proteome</keyword>